<proteinExistence type="predicted"/>
<keyword evidence="2" id="KW-1185">Reference proteome</keyword>
<protein>
    <submittedName>
        <fullName evidence="1">Uncharacterized protein</fullName>
    </submittedName>
</protein>
<evidence type="ECO:0000313" key="1">
    <source>
        <dbReference type="EMBL" id="EFV00631.1"/>
    </source>
</evidence>
<sequence>MTTRCKQSGVRRMENSDPLISFTERFGQCESFWMPDAQNRALKKRRRSGA</sequence>
<organism evidence="1 2">
    <name type="scientific">Pseudoramibacter alactolyticus ATCC 23263</name>
    <dbReference type="NCBI Taxonomy" id="887929"/>
    <lineage>
        <taxon>Bacteria</taxon>
        <taxon>Bacillati</taxon>
        <taxon>Bacillota</taxon>
        <taxon>Clostridia</taxon>
        <taxon>Eubacteriales</taxon>
        <taxon>Eubacteriaceae</taxon>
        <taxon>Pseudoramibacter</taxon>
    </lineage>
</organism>
<gene>
    <name evidence="1" type="ORF">HMP0721_2279</name>
</gene>
<dbReference type="AlphaFoldDB" id="E6MJU4"/>
<dbReference type="Proteomes" id="UP000004754">
    <property type="component" value="Unassembled WGS sequence"/>
</dbReference>
<accession>E6MJU4</accession>
<comment type="caution">
    <text evidence="1">The sequence shown here is derived from an EMBL/GenBank/DDBJ whole genome shotgun (WGS) entry which is preliminary data.</text>
</comment>
<reference evidence="1 2" key="1">
    <citation type="submission" date="2010-12" db="EMBL/GenBank/DDBJ databases">
        <authorList>
            <person name="Muzny D."/>
            <person name="Qin X."/>
            <person name="Deng J."/>
            <person name="Jiang H."/>
            <person name="Liu Y."/>
            <person name="Qu J."/>
            <person name="Song X.-Z."/>
            <person name="Zhang L."/>
            <person name="Thornton R."/>
            <person name="Coyle M."/>
            <person name="Francisco L."/>
            <person name="Jackson L."/>
            <person name="Javaid M."/>
            <person name="Korchina V."/>
            <person name="Kovar C."/>
            <person name="Mata R."/>
            <person name="Mathew T."/>
            <person name="Ngo R."/>
            <person name="Nguyen L."/>
            <person name="Nguyen N."/>
            <person name="Okwuonu G."/>
            <person name="Ongeri F."/>
            <person name="Pham C."/>
            <person name="Simmons D."/>
            <person name="Wilczek-Boney K."/>
            <person name="Hale W."/>
            <person name="Jakkamsetti A."/>
            <person name="Pham P."/>
            <person name="Ruth R."/>
            <person name="San Lucas F."/>
            <person name="Warren J."/>
            <person name="Zhang J."/>
            <person name="Zhao Z."/>
            <person name="Zhou C."/>
            <person name="Zhu D."/>
            <person name="Lee S."/>
            <person name="Bess C."/>
            <person name="Blankenburg K."/>
            <person name="Forbes L."/>
            <person name="Fu Q."/>
            <person name="Gubbala S."/>
            <person name="Hirani K."/>
            <person name="Jayaseelan J.C."/>
            <person name="Lara F."/>
            <person name="Munidasa M."/>
            <person name="Palculict T."/>
            <person name="Patil S."/>
            <person name="Pu L.-L."/>
            <person name="Saada N."/>
            <person name="Tang L."/>
            <person name="Weissenberger G."/>
            <person name="Zhu Y."/>
            <person name="Hemphill L."/>
            <person name="Shang Y."/>
            <person name="Youmans B."/>
            <person name="Ayvaz T."/>
            <person name="Ross M."/>
            <person name="Santibanez J."/>
            <person name="Aqrawi P."/>
            <person name="Gross S."/>
            <person name="Joshi V."/>
            <person name="Fowler G."/>
            <person name="Nazareth L."/>
            <person name="Reid J."/>
            <person name="Worley K."/>
            <person name="Petrosino J."/>
            <person name="Highlander S."/>
            <person name="Gibbs R."/>
        </authorList>
    </citation>
    <scope>NUCLEOTIDE SEQUENCE [LARGE SCALE GENOMIC DNA]</scope>
    <source>
        <strain evidence="1 2">ATCC 23263</strain>
    </source>
</reference>
<name>E6MJU4_9FIRM</name>
<dbReference type="HOGENOM" id="CLU_3121612_0_0_9"/>
<evidence type="ECO:0000313" key="2">
    <source>
        <dbReference type="Proteomes" id="UP000004754"/>
    </source>
</evidence>
<dbReference type="EMBL" id="AEQN01000032">
    <property type="protein sequence ID" value="EFV00631.1"/>
    <property type="molecule type" value="Genomic_DNA"/>
</dbReference>